<dbReference type="Proteomes" id="UP000281553">
    <property type="component" value="Unassembled WGS sequence"/>
</dbReference>
<protein>
    <recommendedName>
        <fullName evidence="2">PI3K-ABD domain-containing protein</fullName>
    </recommendedName>
</protein>
<keyword evidence="4" id="KW-1185">Reference proteome</keyword>
<dbReference type="InterPro" id="IPR003113">
    <property type="entry name" value="PI3K_ABD"/>
</dbReference>
<feature type="domain" description="PI3K-ABD" evidence="2">
    <location>
        <begin position="9"/>
        <end position="98"/>
    </location>
</feature>
<accession>A0A3P7QAS9</accession>
<organism evidence="3 4">
    <name type="scientific">Dibothriocephalus latus</name>
    <name type="common">Fish tapeworm</name>
    <name type="synonym">Diphyllobothrium latum</name>
    <dbReference type="NCBI Taxonomy" id="60516"/>
    <lineage>
        <taxon>Eukaryota</taxon>
        <taxon>Metazoa</taxon>
        <taxon>Spiralia</taxon>
        <taxon>Lophotrochozoa</taxon>
        <taxon>Platyhelminthes</taxon>
        <taxon>Cestoda</taxon>
        <taxon>Eucestoda</taxon>
        <taxon>Diphyllobothriidea</taxon>
        <taxon>Diphyllobothriidae</taxon>
        <taxon>Dibothriocephalus</taxon>
    </lineage>
</organism>
<dbReference type="EMBL" id="UYRU01078236">
    <property type="protein sequence ID" value="VDN28952.1"/>
    <property type="molecule type" value="Genomic_DNA"/>
</dbReference>
<name>A0A3P7QAS9_DIBLA</name>
<dbReference type="OrthoDB" id="67688at2759"/>
<reference evidence="3 4" key="1">
    <citation type="submission" date="2018-11" db="EMBL/GenBank/DDBJ databases">
        <authorList>
            <consortium name="Pathogen Informatics"/>
        </authorList>
    </citation>
    <scope>NUCLEOTIDE SEQUENCE [LARGE SCALE GENOMIC DNA]</scope>
</reference>
<evidence type="ECO:0000313" key="4">
    <source>
        <dbReference type="Proteomes" id="UP000281553"/>
    </source>
</evidence>
<comment type="similarity">
    <text evidence="1">Belongs to the PI3/PI4-kinase family.</text>
</comment>
<evidence type="ECO:0000259" key="2">
    <source>
        <dbReference type="PROSITE" id="PS51544"/>
    </source>
</evidence>
<evidence type="ECO:0000256" key="1">
    <source>
        <dbReference type="PROSITE-ProRule" id="PRU00877"/>
    </source>
</evidence>
<sequence>MSPTAKELDADPYRHDFLLPNGIILSLTPDPDITLLGLKSHLWSLAAKESFYDRLGPPSEYIFKSINSSAEEEELYDENLTFSSLDLLLPVIRLEKTADDSKVVALNTRNAMIARCANYSLQLEHTFYVGTTFFCLLTYQILLCNLMGCSKPEL</sequence>
<gene>
    <name evidence="3" type="ORF">DILT_LOCUS15275</name>
</gene>
<evidence type="ECO:0000313" key="3">
    <source>
        <dbReference type="EMBL" id="VDN28952.1"/>
    </source>
</evidence>
<dbReference type="PROSITE" id="PS51544">
    <property type="entry name" value="PI3K_ABD"/>
    <property type="match status" value="1"/>
</dbReference>
<dbReference type="Pfam" id="PF02192">
    <property type="entry name" value="PI3K_p85B"/>
    <property type="match status" value="1"/>
</dbReference>
<dbReference type="Gene3D" id="3.10.20.770">
    <property type="match status" value="1"/>
</dbReference>
<dbReference type="SMART" id="SM00143">
    <property type="entry name" value="PI3K_p85B"/>
    <property type="match status" value="1"/>
</dbReference>
<dbReference type="AlphaFoldDB" id="A0A3P7QAS9"/>
<proteinExistence type="inferred from homology"/>